<dbReference type="Pfam" id="PF13641">
    <property type="entry name" value="Glyco_tranf_2_3"/>
    <property type="match status" value="1"/>
</dbReference>
<keyword evidence="5 10" id="KW-0808">Transferase</keyword>
<dbReference type="EC" id="2.4.1.-" evidence="10"/>
<evidence type="ECO:0000313" key="12">
    <source>
        <dbReference type="Proteomes" id="UP000294581"/>
    </source>
</evidence>
<dbReference type="SUPFAM" id="SSF53448">
    <property type="entry name" value="Nucleotide-diphospho-sugar transferases"/>
    <property type="match status" value="1"/>
</dbReference>
<keyword evidence="12" id="KW-1185">Reference proteome</keyword>
<keyword evidence="7 10" id="KW-1133">Transmembrane helix</keyword>
<feature type="transmembrane region" description="Helical" evidence="10">
    <location>
        <begin position="6"/>
        <end position="26"/>
    </location>
</feature>
<evidence type="ECO:0000256" key="5">
    <source>
        <dbReference type="ARBA" id="ARBA00022679"/>
    </source>
</evidence>
<evidence type="ECO:0000313" key="11">
    <source>
        <dbReference type="EMBL" id="TDY44582.1"/>
    </source>
</evidence>
<evidence type="ECO:0000256" key="9">
    <source>
        <dbReference type="NCBIfam" id="TIGR03937"/>
    </source>
</evidence>
<organism evidence="11 12">
    <name type="scientific">Alicyclobacillus sacchari</name>
    <dbReference type="NCBI Taxonomy" id="392010"/>
    <lineage>
        <taxon>Bacteria</taxon>
        <taxon>Bacillati</taxon>
        <taxon>Bacillota</taxon>
        <taxon>Bacilli</taxon>
        <taxon>Bacillales</taxon>
        <taxon>Alicyclobacillaceae</taxon>
        <taxon>Alicyclobacillus</taxon>
    </lineage>
</organism>
<keyword evidence="4 10" id="KW-0328">Glycosyltransferase</keyword>
<feature type="transmembrane region" description="Helical" evidence="10">
    <location>
        <begin position="360"/>
        <end position="382"/>
    </location>
</feature>
<name>A0A4R8LKE8_9BACL</name>
<dbReference type="GO" id="GO:0005886">
    <property type="term" value="C:plasma membrane"/>
    <property type="evidence" value="ECO:0007669"/>
    <property type="project" value="UniProtKB-SubCell"/>
</dbReference>
<evidence type="ECO:0000256" key="8">
    <source>
        <dbReference type="ARBA" id="ARBA00023136"/>
    </source>
</evidence>
<dbReference type="Gene3D" id="3.90.550.10">
    <property type="entry name" value="Spore Coat Polysaccharide Biosynthesis Protein SpsA, Chain A"/>
    <property type="match status" value="1"/>
</dbReference>
<proteinExistence type="inferred from homology"/>
<evidence type="ECO:0000256" key="3">
    <source>
        <dbReference type="ARBA" id="ARBA00022475"/>
    </source>
</evidence>
<feature type="transmembrane region" description="Helical" evidence="10">
    <location>
        <begin position="327"/>
        <end position="348"/>
    </location>
</feature>
<accession>A0A4R8LKE8</accession>
<keyword evidence="6 10" id="KW-0812">Transmembrane</keyword>
<gene>
    <name evidence="11" type="ORF">C7445_10980</name>
</gene>
<dbReference type="Proteomes" id="UP000294581">
    <property type="component" value="Unassembled WGS sequence"/>
</dbReference>
<dbReference type="InterPro" id="IPR023853">
    <property type="entry name" value="PGA_PgaC/IcaA"/>
</dbReference>
<dbReference type="CDD" id="cd06423">
    <property type="entry name" value="CESA_like"/>
    <property type="match status" value="1"/>
</dbReference>
<keyword evidence="8 10" id="KW-0472">Membrane</keyword>
<dbReference type="PANTHER" id="PTHR43630:SF1">
    <property type="entry name" value="POLY-BETA-1,6-N-ACETYL-D-GLUCOSAMINE SYNTHASE"/>
    <property type="match status" value="1"/>
</dbReference>
<dbReference type="AlphaFoldDB" id="A0A4R8LKE8"/>
<protein>
    <recommendedName>
        <fullName evidence="9 10">Poly-beta-1,6-N-acetyl-D-glucosamine synthase</fullName>
        <shortName evidence="10">Poly-beta-1,6-GlcNAc synthase</shortName>
        <ecNumber evidence="10">2.4.1.-</ecNumber>
    </recommendedName>
</protein>
<dbReference type="NCBIfam" id="TIGR03937">
    <property type="entry name" value="PgaC_IcaA"/>
    <property type="match status" value="1"/>
</dbReference>
<dbReference type="EMBL" id="SORF01000009">
    <property type="protein sequence ID" value="TDY44582.1"/>
    <property type="molecule type" value="Genomic_DNA"/>
</dbReference>
<dbReference type="RefSeq" id="WP_208320887.1">
    <property type="nucleotide sequence ID" value="NZ_SORF01000009.1"/>
</dbReference>
<keyword evidence="3 10" id="KW-1003">Cell membrane</keyword>
<evidence type="ECO:0000256" key="2">
    <source>
        <dbReference type="ARBA" id="ARBA00006739"/>
    </source>
</evidence>
<dbReference type="InterPro" id="IPR029044">
    <property type="entry name" value="Nucleotide-diphossugar_trans"/>
</dbReference>
<evidence type="ECO:0000256" key="7">
    <source>
        <dbReference type="ARBA" id="ARBA00022989"/>
    </source>
</evidence>
<comment type="caution">
    <text evidence="11">The sequence shown here is derived from an EMBL/GenBank/DDBJ whole genome shotgun (WGS) entry which is preliminary data.</text>
</comment>
<evidence type="ECO:0000256" key="1">
    <source>
        <dbReference type="ARBA" id="ARBA00004651"/>
    </source>
</evidence>
<dbReference type="GO" id="GO:0008375">
    <property type="term" value="F:acetylglucosaminyltransferase activity"/>
    <property type="evidence" value="ECO:0007669"/>
    <property type="project" value="UniProtKB-UniRule"/>
</dbReference>
<evidence type="ECO:0000256" key="6">
    <source>
        <dbReference type="ARBA" id="ARBA00022692"/>
    </source>
</evidence>
<sequence>MLFPFVFFYPFVMSVVWMMGATLFFWRRERHATDTLPTLRMTPMVSILVPCYNEAAMLEETLSALRVIDYPNYEVLVLNDASTDHTVDVAYAAMASDKRIRMVNIPVRCGKAHALNAGVFASRGEILVTIDADAVIHPDAVRYMVAHFVNAGGERVGAVTGSPRVRNRATLLGKVQVVEYGSIIGLIKRAQRILGKLMTVSGVIAAFRKRAILDCGFWDEDMITDDIAISWKLQRQAWDIRYEPRALCWMWVPETLRGLWRQRMRWAQGGVEVLIQNISVWQRWSQRRLIPIYLEETVSILWSYLWLISFVLLIIQALHGKVPWNMVRTGGTCLGLMSLCQSIAALLLERKYEPPRFMAYYFYAIWYPALYWVIGAFVVALATPRALWRMLRGKRTYATWHSPDRGMSS</sequence>
<dbReference type="GO" id="GO:0043708">
    <property type="term" value="P:cell adhesion involved in biofilm formation"/>
    <property type="evidence" value="ECO:0007669"/>
    <property type="project" value="InterPro"/>
</dbReference>
<evidence type="ECO:0000256" key="4">
    <source>
        <dbReference type="ARBA" id="ARBA00022676"/>
    </source>
</evidence>
<comment type="subcellular location">
    <subcellularLocation>
        <location evidence="1 10">Cell membrane</location>
        <topology evidence="1 10">Multi-pass membrane protein</topology>
    </subcellularLocation>
</comment>
<feature type="transmembrane region" description="Helical" evidence="10">
    <location>
        <begin position="292"/>
        <end position="315"/>
    </location>
</feature>
<evidence type="ECO:0000256" key="10">
    <source>
        <dbReference type="RuleBase" id="RU364028"/>
    </source>
</evidence>
<comment type="similarity">
    <text evidence="2 10">Belongs to the glycosyltransferase 2 family.</text>
</comment>
<dbReference type="PANTHER" id="PTHR43630">
    <property type="entry name" value="POLY-BETA-1,6-N-ACETYL-D-GLUCOSAMINE SYNTHASE"/>
    <property type="match status" value="1"/>
</dbReference>
<reference evidence="11 12" key="1">
    <citation type="submission" date="2019-03" db="EMBL/GenBank/DDBJ databases">
        <title>Genomic Encyclopedia of Type Strains, Phase IV (KMG-IV): sequencing the most valuable type-strain genomes for metagenomic binning, comparative biology and taxonomic classification.</title>
        <authorList>
            <person name="Goeker M."/>
        </authorList>
    </citation>
    <scope>NUCLEOTIDE SEQUENCE [LARGE SCALE GENOMIC DNA]</scope>
    <source>
        <strain evidence="11 12">DSM 17974</strain>
    </source>
</reference>